<sequence>MTERIEFGSKAAADQFRDKYTDHLCSDDDRRLKTVVISSSAPDHVLETATIEAAAGRSERGGRGGQANLTDHERESIKFSRTSVPHARSVKGLMIEQGVDDWLAYYDHTLSVDEHREVAKRATRDERGDRLDADTNVDDRLADLEGAQGEQCGHARDHCEDGEDEACEFLVEACGFDEDDIEALVAEAQADDPPGELYGAKNLLWRRYQIAVAEAKEAAAAINEMNDLLGESATAFRELGDRKLTKDDIDW</sequence>
<dbReference type="RefSeq" id="WP_092929131.1">
    <property type="nucleotide sequence ID" value="NZ_FOIC01000001.1"/>
</dbReference>
<organism evidence="2 3">
    <name type="scientific">Natrinema hispanicum</name>
    <dbReference type="NCBI Taxonomy" id="392421"/>
    <lineage>
        <taxon>Archaea</taxon>
        <taxon>Methanobacteriati</taxon>
        <taxon>Methanobacteriota</taxon>
        <taxon>Stenosarchaea group</taxon>
        <taxon>Halobacteria</taxon>
        <taxon>Halobacteriales</taxon>
        <taxon>Natrialbaceae</taxon>
        <taxon>Natrinema</taxon>
    </lineage>
</organism>
<evidence type="ECO:0000256" key="1">
    <source>
        <dbReference type="SAM" id="MobiDB-lite"/>
    </source>
</evidence>
<protein>
    <submittedName>
        <fullName evidence="2">Uncharacterized protein</fullName>
    </submittedName>
</protein>
<evidence type="ECO:0000313" key="2">
    <source>
        <dbReference type="EMBL" id="SES70581.1"/>
    </source>
</evidence>
<dbReference type="EMBL" id="FOIC01000001">
    <property type="protein sequence ID" value="SES70581.1"/>
    <property type="molecule type" value="Genomic_DNA"/>
</dbReference>
<dbReference type="AlphaFoldDB" id="A0A1H9YNE0"/>
<dbReference type="STRING" id="392421.SAMN04488694_101179"/>
<dbReference type="Proteomes" id="UP000199320">
    <property type="component" value="Unassembled WGS sequence"/>
</dbReference>
<accession>A0A1H9YNE0</accession>
<evidence type="ECO:0000313" key="3">
    <source>
        <dbReference type="Proteomes" id="UP000199320"/>
    </source>
</evidence>
<dbReference type="OrthoDB" id="198262at2157"/>
<name>A0A1H9YNE0_9EURY</name>
<feature type="region of interest" description="Disordered" evidence="1">
    <location>
        <begin position="54"/>
        <end position="73"/>
    </location>
</feature>
<proteinExistence type="predicted"/>
<gene>
    <name evidence="2" type="ORF">SAMN04488694_101179</name>
</gene>
<keyword evidence="3" id="KW-1185">Reference proteome</keyword>
<reference evidence="3" key="1">
    <citation type="submission" date="2016-10" db="EMBL/GenBank/DDBJ databases">
        <authorList>
            <person name="Varghese N."/>
            <person name="Submissions S."/>
        </authorList>
    </citation>
    <scope>NUCLEOTIDE SEQUENCE [LARGE SCALE GENOMIC DNA]</scope>
    <source>
        <strain evidence="3">CDM_6</strain>
    </source>
</reference>